<evidence type="ECO:0000259" key="1">
    <source>
        <dbReference type="SMART" id="SM00829"/>
    </source>
</evidence>
<gene>
    <name evidence="2" type="ORF">THAPSDRAFT_4007</name>
</gene>
<sequence length="382" mass="41261">MTTPPSAFAPTMRAARCTDYTPNNDYDAVLSVVDDQHTPNLQTDKPPAGFTHPMLVRVLSVSLAPGDARVMSGKTRELQGPPSLPYTPGGDVCGVVVAVPDEENGKKCRFMVGDRIAARFMNKPMGMLAEYALVNTDVCDVVPPNISSDQAAALVSSGTVAVILADAINEGDRVLILGAGGGVGSHLCQLVRLRGASYVVAVGRDTERLKQKPLCCDDAVDYTQSNPFDTKEWKEDPFDVVFDLGSGGWPALLNQSSRKSSIVKPSSKGGKFLTLTPDTPLFEAHSIWKILKIFLFPALWRAIYTRVGFSRSYLPKYSYKMALPSSSDVVTRTLALAAEEKLVPVIDCSGPFPFTTEGVRDAFRLQSSYHAKGKVVIKVADV</sequence>
<dbReference type="PANTHER" id="PTHR43482:SF1">
    <property type="entry name" value="PROTEIN AST1-RELATED"/>
    <property type="match status" value="1"/>
</dbReference>
<reference evidence="2 3" key="1">
    <citation type="journal article" date="2004" name="Science">
        <title>The genome of the diatom Thalassiosira pseudonana: ecology, evolution, and metabolism.</title>
        <authorList>
            <person name="Armbrust E.V."/>
            <person name="Berges J.A."/>
            <person name="Bowler C."/>
            <person name="Green B.R."/>
            <person name="Martinez D."/>
            <person name="Putnam N.H."/>
            <person name="Zhou S."/>
            <person name="Allen A.E."/>
            <person name="Apt K.E."/>
            <person name="Bechner M."/>
            <person name="Brzezinski M.A."/>
            <person name="Chaal B.K."/>
            <person name="Chiovitti A."/>
            <person name="Davis A.K."/>
            <person name="Demarest M.S."/>
            <person name="Detter J.C."/>
            <person name="Glavina T."/>
            <person name="Goodstein D."/>
            <person name="Hadi M.Z."/>
            <person name="Hellsten U."/>
            <person name="Hildebrand M."/>
            <person name="Jenkins B.D."/>
            <person name="Jurka J."/>
            <person name="Kapitonov V.V."/>
            <person name="Kroger N."/>
            <person name="Lau W.W."/>
            <person name="Lane T.W."/>
            <person name="Larimer F.W."/>
            <person name="Lippmeier J.C."/>
            <person name="Lucas S."/>
            <person name="Medina M."/>
            <person name="Montsant A."/>
            <person name="Obornik M."/>
            <person name="Parker M.S."/>
            <person name="Palenik B."/>
            <person name="Pazour G.J."/>
            <person name="Richardson P.M."/>
            <person name="Rynearson T.A."/>
            <person name="Saito M.A."/>
            <person name="Schwartz D.C."/>
            <person name="Thamatrakoln K."/>
            <person name="Valentin K."/>
            <person name="Vardi A."/>
            <person name="Wilkerson F.P."/>
            <person name="Rokhsar D.S."/>
        </authorList>
    </citation>
    <scope>NUCLEOTIDE SEQUENCE [LARGE SCALE GENOMIC DNA]</scope>
    <source>
        <strain evidence="2 3">CCMP1335</strain>
    </source>
</reference>
<dbReference type="SUPFAM" id="SSF51735">
    <property type="entry name" value="NAD(P)-binding Rossmann-fold domains"/>
    <property type="match status" value="1"/>
</dbReference>
<dbReference type="CDD" id="cd08267">
    <property type="entry name" value="MDR1"/>
    <property type="match status" value="1"/>
</dbReference>
<dbReference type="GO" id="GO:0008270">
    <property type="term" value="F:zinc ion binding"/>
    <property type="evidence" value="ECO:0007669"/>
    <property type="project" value="InterPro"/>
</dbReference>
<dbReference type="InterPro" id="IPR002364">
    <property type="entry name" value="Quin_OxRdtase/zeta-crystal_CS"/>
</dbReference>
<dbReference type="PaxDb" id="35128-Thaps4007"/>
<evidence type="ECO:0000313" key="2">
    <source>
        <dbReference type="EMBL" id="EED94536.1"/>
    </source>
</evidence>
<accession>B8BWL3</accession>
<dbReference type="Pfam" id="PF08240">
    <property type="entry name" value="ADH_N"/>
    <property type="match status" value="1"/>
</dbReference>
<dbReference type="RefSeq" id="XP_002289100.1">
    <property type="nucleotide sequence ID" value="XM_002289064.1"/>
</dbReference>
<feature type="domain" description="Enoyl reductase (ER)" evidence="1">
    <location>
        <begin position="31"/>
        <end position="377"/>
    </location>
</feature>
<organism evidence="2 3">
    <name type="scientific">Thalassiosira pseudonana</name>
    <name type="common">Marine diatom</name>
    <name type="synonym">Cyclotella nana</name>
    <dbReference type="NCBI Taxonomy" id="35128"/>
    <lineage>
        <taxon>Eukaryota</taxon>
        <taxon>Sar</taxon>
        <taxon>Stramenopiles</taxon>
        <taxon>Ochrophyta</taxon>
        <taxon>Bacillariophyta</taxon>
        <taxon>Coscinodiscophyceae</taxon>
        <taxon>Thalassiosirophycidae</taxon>
        <taxon>Thalassiosirales</taxon>
        <taxon>Thalassiosiraceae</taxon>
        <taxon>Thalassiosira</taxon>
    </lineage>
</organism>
<dbReference type="InterPro" id="IPR020843">
    <property type="entry name" value="ER"/>
</dbReference>
<dbReference type="InterPro" id="IPR036291">
    <property type="entry name" value="NAD(P)-bd_dom_sf"/>
</dbReference>
<evidence type="ECO:0000313" key="3">
    <source>
        <dbReference type="Proteomes" id="UP000001449"/>
    </source>
</evidence>
<dbReference type="eggNOG" id="KOG1198">
    <property type="taxonomic scope" value="Eukaryota"/>
</dbReference>
<dbReference type="SUPFAM" id="SSF50129">
    <property type="entry name" value="GroES-like"/>
    <property type="match status" value="1"/>
</dbReference>
<reference evidence="2 3" key="2">
    <citation type="journal article" date="2008" name="Nature">
        <title>The Phaeodactylum genome reveals the evolutionary history of diatom genomes.</title>
        <authorList>
            <person name="Bowler C."/>
            <person name="Allen A.E."/>
            <person name="Badger J.H."/>
            <person name="Grimwood J."/>
            <person name="Jabbari K."/>
            <person name="Kuo A."/>
            <person name="Maheswari U."/>
            <person name="Martens C."/>
            <person name="Maumus F."/>
            <person name="Otillar R.P."/>
            <person name="Rayko E."/>
            <person name="Salamov A."/>
            <person name="Vandepoele K."/>
            <person name="Beszteri B."/>
            <person name="Gruber A."/>
            <person name="Heijde M."/>
            <person name="Katinka M."/>
            <person name="Mock T."/>
            <person name="Valentin K."/>
            <person name="Verret F."/>
            <person name="Berges J.A."/>
            <person name="Brownlee C."/>
            <person name="Cadoret J.P."/>
            <person name="Chiovitti A."/>
            <person name="Choi C.J."/>
            <person name="Coesel S."/>
            <person name="De Martino A."/>
            <person name="Detter J.C."/>
            <person name="Durkin C."/>
            <person name="Falciatore A."/>
            <person name="Fournet J."/>
            <person name="Haruta M."/>
            <person name="Huysman M.J."/>
            <person name="Jenkins B.D."/>
            <person name="Jiroutova K."/>
            <person name="Jorgensen R.E."/>
            <person name="Joubert Y."/>
            <person name="Kaplan A."/>
            <person name="Kroger N."/>
            <person name="Kroth P.G."/>
            <person name="La Roche J."/>
            <person name="Lindquist E."/>
            <person name="Lommer M."/>
            <person name="Martin-Jezequel V."/>
            <person name="Lopez P.J."/>
            <person name="Lucas S."/>
            <person name="Mangogna M."/>
            <person name="McGinnis K."/>
            <person name="Medlin L.K."/>
            <person name="Montsant A."/>
            <person name="Oudot-Le Secq M.P."/>
            <person name="Napoli C."/>
            <person name="Obornik M."/>
            <person name="Parker M.S."/>
            <person name="Petit J.L."/>
            <person name="Porcel B.M."/>
            <person name="Poulsen N."/>
            <person name="Robison M."/>
            <person name="Rychlewski L."/>
            <person name="Rynearson T.A."/>
            <person name="Schmutz J."/>
            <person name="Shapiro H."/>
            <person name="Siaut M."/>
            <person name="Stanley M."/>
            <person name="Sussman M.R."/>
            <person name="Taylor A.R."/>
            <person name="Vardi A."/>
            <person name="von Dassow P."/>
            <person name="Vyverman W."/>
            <person name="Willis A."/>
            <person name="Wyrwicz L.S."/>
            <person name="Rokhsar D.S."/>
            <person name="Weissenbach J."/>
            <person name="Armbrust E.V."/>
            <person name="Green B.R."/>
            <person name="Van de Peer Y."/>
            <person name="Grigoriev I.V."/>
        </authorList>
    </citation>
    <scope>NUCLEOTIDE SEQUENCE [LARGE SCALE GENOMIC DNA]</scope>
    <source>
        <strain evidence="2 3">CCMP1335</strain>
    </source>
</reference>
<dbReference type="Pfam" id="PF13602">
    <property type="entry name" value="ADH_zinc_N_2"/>
    <property type="match status" value="1"/>
</dbReference>
<dbReference type="InterPro" id="IPR052585">
    <property type="entry name" value="Lipid_raft_assoc_Zn_ADH"/>
</dbReference>
<dbReference type="HOGENOM" id="CLU_026673_3_3_1"/>
<dbReference type="KEGG" id="tps:THAPSDRAFT_4007"/>
<dbReference type="Proteomes" id="UP000001449">
    <property type="component" value="Chromosome 3"/>
</dbReference>
<dbReference type="InParanoid" id="B8BWL3"/>
<dbReference type="Gene3D" id="3.90.180.10">
    <property type="entry name" value="Medium-chain alcohol dehydrogenases, catalytic domain"/>
    <property type="match status" value="1"/>
</dbReference>
<dbReference type="PANTHER" id="PTHR43482">
    <property type="entry name" value="PROTEIN AST1-RELATED"/>
    <property type="match status" value="1"/>
</dbReference>
<dbReference type="SMART" id="SM00829">
    <property type="entry name" value="PKS_ER"/>
    <property type="match status" value="1"/>
</dbReference>
<dbReference type="GO" id="GO:0016491">
    <property type="term" value="F:oxidoreductase activity"/>
    <property type="evidence" value="ECO:0007669"/>
    <property type="project" value="InterPro"/>
</dbReference>
<dbReference type="EMBL" id="CM000640">
    <property type="protein sequence ID" value="EED94536.1"/>
    <property type="molecule type" value="Genomic_DNA"/>
</dbReference>
<dbReference type="GeneID" id="7452760"/>
<dbReference type="Gene3D" id="3.40.50.720">
    <property type="entry name" value="NAD(P)-binding Rossmann-like Domain"/>
    <property type="match status" value="1"/>
</dbReference>
<protein>
    <recommendedName>
        <fullName evidence="1">Enoyl reductase (ER) domain-containing protein</fullName>
    </recommendedName>
</protein>
<dbReference type="InterPro" id="IPR011032">
    <property type="entry name" value="GroES-like_sf"/>
</dbReference>
<dbReference type="AlphaFoldDB" id="B8BWL3"/>
<dbReference type="OMA" id="MLIRTHA"/>
<proteinExistence type="predicted"/>
<dbReference type="PROSITE" id="PS01162">
    <property type="entry name" value="QOR_ZETA_CRYSTAL"/>
    <property type="match status" value="1"/>
</dbReference>
<keyword evidence="3" id="KW-1185">Reference proteome</keyword>
<name>B8BWL3_THAPS</name>
<dbReference type="InterPro" id="IPR013154">
    <property type="entry name" value="ADH-like_N"/>
</dbReference>